<dbReference type="Pfam" id="PF00635">
    <property type="entry name" value="Motile_Sperm"/>
    <property type="match status" value="1"/>
</dbReference>
<evidence type="ECO:0000259" key="1">
    <source>
        <dbReference type="PROSITE" id="PS50202"/>
    </source>
</evidence>
<keyword evidence="3" id="KW-1185">Reference proteome</keyword>
<feature type="domain" description="MSP" evidence="1">
    <location>
        <begin position="287"/>
        <end position="405"/>
    </location>
</feature>
<dbReference type="AlphaFoldDB" id="A0AAV2RWH2"/>
<dbReference type="Gene3D" id="2.60.40.10">
    <property type="entry name" value="Immunoglobulins"/>
    <property type="match status" value="1"/>
</dbReference>
<reference evidence="2 3" key="1">
    <citation type="submission" date="2024-05" db="EMBL/GenBank/DDBJ databases">
        <authorList>
            <person name="Wallberg A."/>
        </authorList>
    </citation>
    <scope>NUCLEOTIDE SEQUENCE [LARGE SCALE GENOMIC DNA]</scope>
</reference>
<dbReference type="SUPFAM" id="SSF49354">
    <property type="entry name" value="PapD-like"/>
    <property type="match status" value="1"/>
</dbReference>
<dbReference type="PROSITE" id="PS50202">
    <property type="entry name" value="MSP"/>
    <property type="match status" value="1"/>
</dbReference>
<dbReference type="GO" id="GO:0140284">
    <property type="term" value="C:endoplasmic reticulum-endosome membrane contact site"/>
    <property type="evidence" value="ECO:0007669"/>
    <property type="project" value="TreeGrafter"/>
</dbReference>
<dbReference type="InterPro" id="IPR053012">
    <property type="entry name" value="ER-organelle_contact"/>
</dbReference>
<comment type="caution">
    <text evidence="2">The sequence shown here is derived from an EMBL/GenBank/DDBJ whole genome shotgun (WGS) entry which is preliminary data.</text>
</comment>
<dbReference type="PANTHER" id="PTHR46384:SF1">
    <property type="entry name" value="MOTILE SPERM DOMAIN-CONTAINING PROTEIN 2"/>
    <property type="match status" value="1"/>
</dbReference>
<dbReference type="InterPro" id="IPR000535">
    <property type="entry name" value="MSP_dom"/>
</dbReference>
<evidence type="ECO:0000313" key="3">
    <source>
        <dbReference type="Proteomes" id="UP001497623"/>
    </source>
</evidence>
<sequence>MRSRRCPELENLSTSFSSMIGDCTGNINFLALKDLEQKAKSAVDYDFMIRTYLSNSRFYTGDHKNNNFKFKMRDFFHSNTELNFFTQWLVSLQGTVVTNFRMSVFGNCNMERGPKIEILLKLTIYIISKSDQQQKRQQIIYFDRLIMRVNYISELAFHKLRQYIFPESCQYYLTDVDVVLHECWFIAYIRPLGRITHNIDSLNTASIVRRVSSLKNIMPCSEILAVARIQSSASTPFSERTPCRTGHLTSCSSSYEDVTFAQSGTSTQSTPESIKHSLMRTTSGGLSLDIQPNEELMFNSCSVGAAANITISNPSETTVAFKIKTTSPEKYRVRPSLGILEGGRHQDISVSLNDNSSATQLVRDKFLVMAVHAQSDNLNSQEVSQLFRTGSKEDVFEVRLRVGVAAADNVTQNVSMNSTSVKPQPSNSELMAKMDQMLQRQTALDDQLRSARRMVYILFNPLWSSVANWQH</sequence>
<name>A0AAV2RWH2_MEGNR</name>
<dbReference type="InterPro" id="IPR008962">
    <property type="entry name" value="PapD-like_sf"/>
</dbReference>
<proteinExistence type="predicted"/>
<gene>
    <name evidence="2" type="ORF">MNOR_LOCUS28813</name>
</gene>
<dbReference type="Proteomes" id="UP001497623">
    <property type="component" value="Unassembled WGS sequence"/>
</dbReference>
<dbReference type="GO" id="GO:0012505">
    <property type="term" value="C:endomembrane system"/>
    <property type="evidence" value="ECO:0007669"/>
    <property type="project" value="TreeGrafter"/>
</dbReference>
<feature type="non-terminal residue" evidence="2">
    <location>
        <position position="471"/>
    </location>
</feature>
<dbReference type="InterPro" id="IPR013783">
    <property type="entry name" value="Ig-like_fold"/>
</dbReference>
<dbReference type="EMBL" id="CAXKWB010032431">
    <property type="protein sequence ID" value="CAL4141164.1"/>
    <property type="molecule type" value="Genomic_DNA"/>
</dbReference>
<protein>
    <recommendedName>
        <fullName evidence="1">MSP domain-containing protein</fullName>
    </recommendedName>
</protein>
<organism evidence="2 3">
    <name type="scientific">Meganyctiphanes norvegica</name>
    <name type="common">Northern krill</name>
    <name type="synonym">Thysanopoda norvegica</name>
    <dbReference type="NCBI Taxonomy" id="48144"/>
    <lineage>
        <taxon>Eukaryota</taxon>
        <taxon>Metazoa</taxon>
        <taxon>Ecdysozoa</taxon>
        <taxon>Arthropoda</taxon>
        <taxon>Crustacea</taxon>
        <taxon>Multicrustacea</taxon>
        <taxon>Malacostraca</taxon>
        <taxon>Eumalacostraca</taxon>
        <taxon>Eucarida</taxon>
        <taxon>Euphausiacea</taxon>
        <taxon>Euphausiidae</taxon>
        <taxon>Meganyctiphanes</taxon>
    </lineage>
</organism>
<evidence type="ECO:0000313" key="2">
    <source>
        <dbReference type="EMBL" id="CAL4141164.1"/>
    </source>
</evidence>
<accession>A0AAV2RWH2</accession>
<dbReference type="PANTHER" id="PTHR46384">
    <property type="entry name" value="MOTILE SPERM DOMAIN-CONTAINING PROTEIN 2"/>
    <property type="match status" value="1"/>
</dbReference>